<dbReference type="NCBIfam" id="TIGR02937">
    <property type="entry name" value="sigma70-ECF"/>
    <property type="match status" value="1"/>
</dbReference>
<dbReference type="InterPro" id="IPR053721">
    <property type="entry name" value="Fimbrial_Adhesin_Reg"/>
</dbReference>
<name>A0A5B9W5T2_9BACT</name>
<dbReference type="InterPro" id="IPR039425">
    <property type="entry name" value="RNA_pol_sigma-70-like"/>
</dbReference>
<feature type="domain" description="RNA polymerase sigma-70 region 2" evidence="6">
    <location>
        <begin position="28"/>
        <end position="97"/>
    </location>
</feature>
<protein>
    <submittedName>
        <fullName evidence="7">ECF RNA polymerase sigma factor SigE</fullName>
    </submittedName>
</protein>
<dbReference type="InterPro" id="IPR013325">
    <property type="entry name" value="RNA_pol_sigma_r2"/>
</dbReference>
<evidence type="ECO:0000256" key="1">
    <source>
        <dbReference type="ARBA" id="ARBA00010641"/>
    </source>
</evidence>
<dbReference type="InterPro" id="IPR007627">
    <property type="entry name" value="RNA_pol_sigma70_r2"/>
</dbReference>
<keyword evidence="2" id="KW-0805">Transcription regulation</keyword>
<dbReference type="EMBL" id="CP042997">
    <property type="protein sequence ID" value="QEH35475.1"/>
    <property type="molecule type" value="Genomic_DNA"/>
</dbReference>
<dbReference type="Pfam" id="PF04542">
    <property type="entry name" value="Sigma70_r2"/>
    <property type="match status" value="1"/>
</dbReference>
<dbReference type="PANTHER" id="PTHR43133:SF8">
    <property type="entry name" value="RNA POLYMERASE SIGMA FACTOR HI_1459-RELATED"/>
    <property type="match status" value="1"/>
</dbReference>
<dbReference type="Gene3D" id="1.10.1740.10">
    <property type="match status" value="1"/>
</dbReference>
<sequence>MPPPPATRESLLLRLADPADRAAWVEFVDVYGPLVLATVRRRGFGHADAEDVTQRVFARVFRGLRTFEYAPRRGRFRDWLGTIVYREVLREYRARGRDRASTMPPEELDALADAGQDPEWADAFQSHLYQVAMGRCRARFEPRTWAAFEQVWVAGRPPAEVAAELGVSVDSVYVAKSRVLGALAGTIRELSKDLPSFSDGR</sequence>
<dbReference type="SUPFAM" id="SSF88659">
    <property type="entry name" value="Sigma3 and sigma4 domains of RNA polymerase sigma factors"/>
    <property type="match status" value="1"/>
</dbReference>
<dbReference type="AlphaFoldDB" id="A0A5B9W5T2"/>
<comment type="similarity">
    <text evidence="1">Belongs to the sigma-70 factor family. ECF subfamily.</text>
</comment>
<evidence type="ECO:0000256" key="4">
    <source>
        <dbReference type="ARBA" id="ARBA00023125"/>
    </source>
</evidence>
<dbReference type="Gene3D" id="1.10.10.2690">
    <property type="match status" value="1"/>
</dbReference>
<evidence type="ECO:0000313" key="7">
    <source>
        <dbReference type="EMBL" id="QEH35475.1"/>
    </source>
</evidence>
<accession>A0A5B9W5T2</accession>
<dbReference type="GO" id="GO:0003677">
    <property type="term" value="F:DNA binding"/>
    <property type="evidence" value="ECO:0007669"/>
    <property type="project" value="UniProtKB-KW"/>
</dbReference>
<dbReference type="SUPFAM" id="SSF88946">
    <property type="entry name" value="Sigma2 domain of RNA polymerase sigma factors"/>
    <property type="match status" value="1"/>
</dbReference>
<dbReference type="PANTHER" id="PTHR43133">
    <property type="entry name" value="RNA POLYMERASE ECF-TYPE SIGMA FACTO"/>
    <property type="match status" value="1"/>
</dbReference>
<reference evidence="7 8" key="1">
    <citation type="submission" date="2019-08" db="EMBL/GenBank/DDBJ databases">
        <title>Deep-cultivation of Planctomycetes and their phenomic and genomic characterization uncovers novel biology.</title>
        <authorList>
            <person name="Wiegand S."/>
            <person name="Jogler M."/>
            <person name="Boedeker C."/>
            <person name="Pinto D."/>
            <person name="Vollmers J."/>
            <person name="Rivas-Marin E."/>
            <person name="Kohn T."/>
            <person name="Peeters S.H."/>
            <person name="Heuer A."/>
            <person name="Rast P."/>
            <person name="Oberbeckmann S."/>
            <person name="Bunk B."/>
            <person name="Jeske O."/>
            <person name="Meyerdierks A."/>
            <person name="Storesund J.E."/>
            <person name="Kallscheuer N."/>
            <person name="Luecker S."/>
            <person name="Lage O.M."/>
            <person name="Pohl T."/>
            <person name="Merkel B.J."/>
            <person name="Hornburger P."/>
            <person name="Mueller R.-W."/>
            <person name="Bruemmer F."/>
            <person name="Labrenz M."/>
            <person name="Spormann A.M."/>
            <person name="Op den Camp H."/>
            <person name="Overmann J."/>
            <person name="Amann R."/>
            <person name="Jetten M.S.M."/>
            <person name="Mascher T."/>
            <person name="Medema M.H."/>
            <person name="Devos D.P."/>
            <person name="Kaster A.-K."/>
            <person name="Ovreas L."/>
            <person name="Rohde M."/>
            <person name="Galperin M.Y."/>
            <person name="Jogler C."/>
        </authorList>
    </citation>
    <scope>NUCLEOTIDE SEQUENCE [LARGE SCALE GENOMIC DNA]</scope>
    <source>
        <strain evidence="7 8">OJF2</strain>
    </source>
</reference>
<gene>
    <name evidence="7" type="primary">sigE_33</name>
    <name evidence="7" type="ORF">OJF2_40270</name>
</gene>
<proteinExistence type="inferred from homology"/>
<keyword evidence="3" id="KW-0731">Sigma factor</keyword>
<evidence type="ECO:0000256" key="2">
    <source>
        <dbReference type="ARBA" id="ARBA00023015"/>
    </source>
</evidence>
<evidence type="ECO:0000256" key="5">
    <source>
        <dbReference type="ARBA" id="ARBA00023163"/>
    </source>
</evidence>
<dbReference type="KEGG" id="agv:OJF2_40270"/>
<dbReference type="Proteomes" id="UP000324233">
    <property type="component" value="Chromosome"/>
</dbReference>
<dbReference type="RefSeq" id="WP_168221927.1">
    <property type="nucleotide sequence ID" value="NZ_CP042997.1"/>
</dbReference>
<dbReference type="InterPro" id="IPR013324">
    <property type="entry name" value="RNA_pol_sigma_r3/r4-like"/>
</dbReference>
<organism evidence="7 8">
    <name type="scientific">Aquisphaera giovannonii</name>
    <dbReference type="NCBI Taxonomy" id="406548"/>
    <lineage>
        <taxon>Bacteria</taxon>
        <taxon>Pseudomonadati</taxon>
        <taxon>Planctomycetota</taxon>
        <taxon>Planctomycetia</taxon>
        <taxon>Isosphaerales</taxon>
        <taxon>Isosphaeraceae</taxon>
        <taxon>Aquisphaera</taxon>
    </lineage>
</organism>
<keyword evidence="8" id="KW-1185">Reference proteome</keyword>
<dbReference type="GO" id="GO:0016987">
    <property type="term" value="F:sigma factor activity"/>
    <property type="evidence" value="ECO:0007669"/>
    <property type="project" value="UniProtKB-KW"/>
</dbReference>
<dbReference type="GO" id="GO:0006352">
    <property type="term" value="P:DNA-templated transcription initiation"/>
    <property type="evidence" value="ECO:0007669"/>
    <property type="project" value="InterPro"/>
</dbReference>
<evidence type="ECO:0000259" key="6">
    <source>
        <dbReference type="Pfam" id="PF04542"/>
    </source>
</evidence>
<evidence type="ECO:0000256" key="3">
    <source>
        <dbReference type="ARBA" id="ARBA00023082"/>
    </source>
</evidence>
<keyword evidence="4" id="KW-0238">DNA-binding</keyword>
<keyword evidence="5" id="KW-0804">Transcription</keyword>
<evidence type="ECO:0000313" key="8">
    <source>
        <dbReference type="Proteomes" id="UP000324233"/>
    </source>
</evidence>
<dbReference type="InterPro" id="IPR014284">
    <property type="entry name" value="RNA_pol_sigma-70_dom"/>
</dbReference>